<dbReference type="InterPro" id="IPR007367">
    <property type="entry name" value="DUF433"/>
</dbReference>
<comment type="caution">
    <text evidence="1">The sequence shown here is derived from an EMBL/GenBank/DDBJ whole genome shotgun (WGS) entry which is preliminary data.</text>
</comment>
<proteinExistence type="predicted"/>
<keyword evidence="2" id="KW-1185">Reference proteome</keyword>
<dbReference type="Pfam" id="PF04255">
    <property type="entry name" value="DUF433"/>
    <property type="match status" value="1"/>
</dbReference>
<sequence length="85" mass="9309">MTTSEDTNAKRDDTIVSDPEILGGMPVIKGTRVLVYDVAASVNAGIPRDRILAAYPTIKEHHLDLAVAYAEANPMRLQVHVRLPE</sequence>
<dbReference type="Proteomes" id="UP001593940">
    <property type="component" value="Unassembled WGS sequence"/>
</dbReference>
<dbReference type="InterPro" id="IPR009057">
    <property type="entry name" value="Homeodomain-like_sf"/>
</dbReference>
<reference evidence="1 2" key="1">
    <citation type="submission" date="2024-09" db="EMBL/GenBank/DDBJ databases">
        <title>Nodulacao em especies de Leguminosae Basais da Amazonia e Caracterizacao dos Rizobios e Bacterias Associadas aos Nodulos.</title>
        <authorList>
            <person name="Jambeiro I.C.A."/>
            <person name="Lopes I.S."/>
            <person name="Aguiar E.R.G.R."/>
            <person name="Santos A.F.J."/>
            <person name="Dos Santos J.M.F."/>
            <person name="Gross E."/>
        </authorList>
    </citation>
    <scope>NUCLEOTIDE SEQUENCE [LARGE SCALE GENOMIC DNA]</scope>
    <source>
        <strain evidence="1 2">BRUESC1165</strain>
    </source>
</reference>
<dbReference type="InterPro" id="IPR036388">
    <property type="entry name" value="WH-like_DNA-bd_sf"/>
</dbReference>
<dbReference type="PANTHER" id="PTHR34849">
    <property type="entry name" value="SSL5025 PROTEIN"/>
    <property type="match status" value="1"/>
</dbReference>
<dbReference type="EMBL" id="JBHOMY010000059">
    <property type="protein sequence ID" value="MFC1458649.1"/>
    <property type="molecule type" value="Genomic_DNA"/>
</dbReference>
<organism evidence="1 2">
    <name type="scientific">Microvirga arabica</name>
    <dbReference type="NCBI Taxonomy" id="1128671"/>
    <lineage>
        <taxon>Bacteria</taxon>
        <taxon>Pseudomonadati</taxon>
        <taxon>Pseudomonadota</taxon>
        <taxon>Alphaproteobacteria</taxon>
        <taxon>Hyphomicrobiales</taxon>
        <taxon>Methylobacteriaceae</taxon>
        <taxon>Microvirga</taxon>
    </lineage>
</organism>
<accession>A0ABV6YBJ4</accession>
<dbReference type="SUPFAM" id="SSF46689">
    <property type="entry name" value="Homeodomain-like"/>
    <property type="match status" value="1"/>
</dbReference>
<name>A0ABV6YBJ4_9HYPH</name>
<evidence type="ECO:0000313" key="1">
    <source>
        <dbReference type="EMBL" id="MFC1458649.1"/>
    </source>
</evidence>
<protein>
    <submittedName>
        <fullName evidence="1">DUF433 domain-containing protein</fullName>
    </submittedName>
</protein>
<gene>
    <name evidence="1" type="ORF">ACETIH_18490</name>
</gene>
<evidence type="ECO:0000313" key="2">
    <source>
        <dbReference type="Proteomes" id="UP001593940"/>
    </source>
</evidence>
<dbReference type="Gene3D" id="1.10.10.10">
    <property type="entry name" value="Winged helix-like DNA-binding domain superfamily/Winged helix DNA-binding domain"/>
    <property type="match status" value="1"/>
</dbReference>
<dbReference type="RefSeq" id="WP_377030556.1">
    <property type="nucleotide sequence ID" value="NZ_JBHOMY010000059.1"/>
</dbReference>
<dbReference type="PANTHER" id="PTHR34849:SF3">
    <property type="entry name" value="SSR2962 PROTEIN"/>
    <property type="match status" value="1"/>
</dbReference>